<dbReference type="Gene3D" id="1.10.600.10">
    <property type="entry name" value="Farnesyl Diphosphate Synthase"/>
    <property type="match status" value="1"/>
</dbReference>
<dbReference type="Pfam" id="PF00494">
    <property type="entry name" value="SQS_PSY"/>
    <property type="match status" value="1"/>
</dbReference>
<comment type="caution">
    <text evidence="1">The sequence shown here is derived from an EMBL/GenBank/DDBJ whole genome shotgun (WGS) entry which is preliminary data.</text>
</comment>
<dbReference type="SFLD" id="SFLDG01212">
    <property type="entry name" value="Phytoene_synthase_like"/>
    <property type="match status" value="1"/>
</dbReference>
<gene>
    <name evidence="1" type="ORF">F8O01_14265</name>
</gene>
<sequence>MTTGAYEQYTSACARSSGRIIDAYSTSFGWAVRLLGRRHRQHVRNVYGLVRVADELVDGVGSEAGLSGPEQLEQLARLEEDCSDAIRSGYSSNPVVHAFADTARRCGIDETTVRPFFASMRSDVPAPGAQSTAVRSLSPEDHEDYVYGSARVVGLMCLRVFTRDEHLSDTERRTLEHSAGELGAAFQNVNFLRDFADDSQRLGRDYLGVEAHLDREERDRWIRIIRAQLRNARRALPLLPRDARRAVRAALDLFAELTRRIADTPPESLQQRRVRVPGAVKGLILVGAVVRTALERR</sequence>
<dbReference type="AlphaFoldDB" id="A0A7J5BNV9"/>
<dbReference type="InterPro" id="IPR044843">
    <property type="entry name" value="Trans_IPPS_bact-type"/>
</dbReference>
<name>A0A7J5BNV9_9MICO</name>
<dbReference type="InterPro" id="IPR008949">
    <property type="entry name" value="Isoprenoid_synthase_dom_sf"/>
</dbReference>
<dbReference type="OrthoDB" id="9807580at2"/>
<dbReference type="PANTHER" id="PTHR31480">
    <property type="entry name" value="BIFUNCTIONAL LYCOPENE CYCLASE/PHYTOENE SYNTHASE"/>
    <property type="match status" value="1"/>
</dbReference>
<evidence type="ECO:0000313" key="2">
    <source>
        <dbReference type="Proteomes" id="UP000467240"/>
    </source>
</evidence>
<proteinExistence type="predicted"/>
<dbReference type="RefSeq" id="WP_158041625.1">
    <property type="nucleotide sequence ID" value="NZ_JACCFV010000001.1"/>
</dbReference>
<accession>A0A7J5BNV9</accession>
<dbReference type="SFLD" id="SFLDG01018">
    <property type="entry name" value="Squalene/Phytoene_Synthase_Lik"/>
    <property type="match status" value="1"/>
</dbReference>
<organism evidence="1 2">
    <name type="scientific">Pseudoclavibacter chungangensis</name>
    <dbReference type="NCBI Taxonomy" id="587635"/>
    <lineage>
        <taxon>Bacteria</taxon>
        <taxon>Bacillati</taxon>
        <taxon>Actinomycetota</taxon>
        <taxon>Actinomycetes</taxon>
        <taxon>Micrococcales</taxon>
        <taxon>Microbacteriaceae</taxon>
        <taxon>Pseudoclavibacter</taxon>
    </lineage>
</organism>
<dbReference type="InterPro" id="IPR002060">
    <property type="entry name" value="Squ/phyt_synthse"/>
</dbReference>
<reference evidence="1 2" key="1">
    <citation type="submission" date="2019-09" db="EMBL/GenBank/DDBJ databases">
        <title>Phylogeny of genus Pseudoclavibacter and closely related genus.</title>
        <authorList>
            <person name="Li Y."/>
        </authorList>
    </citation>
    <scope>NUCLEOTIDE SEQUENCE [LARGE SCALE GENOMIC DNA]</scope>
    <source>
        <strain evidence="1 2">DSM 23821</strain>
    </source>
</reference>
<protein>
    <submittedName>
        <fullName evidence="1">Phytoene synthase</fullName>
    </submittedName>
</protein>
<evidence type="ECO:0000313" key="1">
    <source>
        <dbReference type="EMBL" id="KAB1654075.1"/>
    </source>
</evidence>
<dbReference type="SFLD" id="SFLDS00005">
    <property type="entry name" value="Isoprenoid_Synthase_Type_I"/>
    <property type="match status" value="1"/>
</dbReference>
<keyword evidence="2" id="KW-1185">Reference proteome</keyword>
<dbReference type="SUPFAM" id="SSF48576">
    <property type="entry name" value="Terpenoid synthases"/>
    <property type="match status" value="1"/>
</dbReference>
<dbReference type="Proteomes" id="UP000467240">
    <property type="component" value="Unassembled WGS sequence"/>
</dbReference>
<dbReference type="GO" id="GO:0004311">
    <property type="term" value="F:geranylgeranyl diphosphate synthase activity"/>
    <property type="evidence" value="ECO:0007669"/>
    <property type="project" value="InterPro"/>
</dbReference>
<dbReference type="EMBL" id="WBJZ01000020">
    <property type="protein sequence ID" value="KAB1654075.1"/>
    <property type="molecule type" value="Genomic_DNA"/>
</dbReference>